<dbReference type="Gene3D" id="3.40.50.150">
    <property type="entry name" value="Vaccinia Virus protein VP39"/>
    <property type="match status" value="1"/>
</dbReference>
<reference evidence="2" key="1">
    <citation type="journal article" date="2014" name="Int. J. Syst. Evol. Microbiol.">
        <title>Complete genome sequence of Corynebacterium casei LMG S-19264T (=DSM 44701T), isolated from a smear-ripened cheese.</title>
        <authorList>
            <consortium name="US DOE Joint Genome Institute (JGI-PGF)"/>
            <person name="Walter F."/>
            <person name="Albersmeier A."/>
            <person name="Kalinowski J."/>
            <person name="Ruckert C."/>
        </authorList>
    </citation>
    <scope>NUCLEOTIDE SEQUENCE</scope>
    <source>
        <strain evidence="2">CGMCC 1.15758</strain>
    </source>
</reference>
<proteinExistence type="predicted"/>
<keyword evidence="1" id="KW-0808">Transferase</keyword>
<evidence type="ECO:0000313" key="3">
    <source>
        <dbReference type="Proteomes" id="UP000636949"/>
    </source>
</evidence>
<dbReference type="SUPFAM" id="SSF53335">
    <property type="entry name" value="S-adenosyl-L-methionine-dependent methyltransferases"/>
    <property type="match status" value="1"/>
</dbReference>
<dbReference type="EMBL" id="BMJS01000021">
    <property type="protein sequence ID" value="GGG01220.1"/>
    <property type="molecule type" value="Genomic_DNA"/>
</dbReference>
<dbReference type="GO" id="GO:0016740">
    <property type="term" value="F:transferase activity"/>
    <property type="evidence" value="ECO:0007669"/>
    <property type="project" value="UniProtKB-KW"/>
</dbReference>
<dbReference type="RefSeq" id="WP_117003107.1">
    <property type="nucleotide sequence ID" value="NZ_BMJS01000021.1"/>
</dbReference>
<sequence length="251" mass="29031">MATIHTAEEYANIYKILQKHDNSKQIIDHITKEILSTINCNRFLDIGAGEGKITKKISPHFNNTLAIEPNPTYASLLKSINDLSVINQTFQEVKLSEQYNFILCSHVLYHVDEKDWEDFALKAHTALAPGGVLMFVVPSNKGEHYEKCISYNPQYKCYKLLKAIANKHKINYKLEITDAFYNTTTLDEMYQICRFSILEDSFTYEMYQGLLQKGIEPFNVDVMDYAKRKYVGDNHYSLIIHPAFISFHKPL</sequence>
<dbReference type="CDD" id="cd02440">
    <property type="entry name" value="AdoMet_MTases"/>
    <property type="match status" value="1"/>
</dbReference>
<dbReference type="Proteomes" id="UP000636949">
    <property type="component" value="Unassembled WGS sequence"/>
</dbReference>
<dbReference type="PANTHER" id="PTHR43861:SF3">
    <property type="entry name" value="PUTATIVE (AFU_ORTHOLOGUE AFUA_2G14390)-RELATED"/>
    <property type="match status" value="1"/>
</dbReference>
<comment type="caution">
    <text evidence="2">The sequence shown here is derived from an EMBL/GenBank/DDBJ whole genome shotgun (WGS) entry which is preliminary data.</text>
</comment>
<dbReference type="InterPro" id="IPR029063">
    <property type="entry name" value="SAM-dependent_MTases_sf"/>
</dbReference>
<dbReference type="PANTHER" id="PTHR43861">
    <property type="entry name" value="TRANS-ACONITATE 2-METHYLTRANSFERASE-RELATED"/>
    <property type="match status" value="1"/>
</dbReference>
<name>A0A8J2Z534_9GAMM</name>
<protein>
    <recommendedName>
        <fullName evidence="4">Methyltransferase domain-containing protein</fullName>
    </recommendedName>
</protein>
<gene>
    <name evidence="2" type="ORF">GCM10010995_18340</name>
</gene>
<reference evidence="2" key="2">
    <citation type="submission" date="2020-09" db="EMBL/GenBank/DDBJ databases">
        <authorList>
            <person name="Sun Q."/>
            <person name="Zhou Y."/>
        </authorList>
    </citation>
    <scope>NUCLEOTIDE SEQUENCE</scope>
    <source>
        <strain evidence="2">CGMCC 1.15758</strain>
    </source>
</reference>
<keyword evidence="3" id="KW-1185">Reference proteome</keyword>
<evidence type="ECO:0008006" key="4">
    <source>
        <dbReference type="Google" id="ProtNLM"/>
    </source>
</evidence>
<evidence type="ECO:0000256" key="1">
    <source>
        <dbReference type="ARBA" id="ARBA00022679"/>
    </source>
</evidence>
<organism evidence="2 3">
    <name type="scientific">Cysteiniphilum litorale</name>
    <dbReference type="NCBI Taxonomy" id="2056700"/>
    <lineage>
        <taxon>Bacteria</taxon>
        <taxon>Pseudomonadati</taxon>
        <taxon>Pseudomonadota</taxon>
        <taxon>Gammaproteobacteria</taxon>
        <taxon>Thiotrichales</taxon>
        <taxon>Fastidiosibacteraceae</taxon>
        <taxon>Cysteiniphilum</taxon>
    </lineage>
</organism>
<dbReference type="Pfam" id="PF13489">
    <property type="entry name" value="Methyltransf_23"/>
    <property type="match status" value="1"/>
</dbReference>
<dbReference type="OrthoDB" id="268801at2"/>
<dbReference type="AlphaFoldDB" id="A0A8J2Z534"/>
<accession>A0A8J2Z534</accession>
<evidence type="ECO:0000313" key="2">
    <source>
        <dbReference type="EMBL" id="GGG01220.1"/>
    </source>
</evidence>